<dbReference type="PANTHER" id="PTHR44329">
    <property type="entry name" value="SERINE/THREONINE-PROTEIN KINASE TNNI3K-RELATED"/>
    <property type="match status" value="1"/>
</dbReference>
<dbReference type="InterPro" id="IPR006073">
    <property type="entry name" value="GTP-bd"/>
</dbReference>
<dbReference type="InParanoid" id="A0A0D0A4B7"/>
<dbReference type="InterPro" id="IPR051681">
    <property type="entry name" value="Ser/Thr_Kinases-Pseudokinases"/>
</dbReference>
<dbReference type="PROSITE" id="PS00675">
    <property type="entry name" value="SIGMA54_INTERACT_1"/>
    <property type="match status" value="1"/>
</dbReference>
<keyword evidence="5" id="KW-1185">Reference proteome</keyword>
<dbReference type="Proteomes" id="UP000054485">
    <property type="component" value="Unassembled WGS sequence"/>
</dbReference>
<dbReference type="PROSITE" id="PS50011">
    <property type="entry name" value="PROTEIN_KINASE_DOM"/>
    <property type="match status" value="1"/>
</dbReference>
<organism evidence="4 5">
    <name type="scientific">Suillus luteus UH-Slu-Lm8-n1</name>
    <dbReference type="NCBI Taxonomy" id="930992"/>
    <lineage>
        <taxon>Eukaryota</taxon>
        <taxon>Fungi</taxon>
        <taxon>Dikarya</taxon>
        <taxon>Basidiomycota</taxon>
        <taxon>Agaricomycotina</taxon>
        <taxon>Agaricomycetes</taxon>
        <taxon>Agaricomycetidae</taxon>
        <taxon>Boletales</taxon>
        <taxon>Suillineae</taxon>
        <taxon>Suillaceae</taxon>
        <taxon>Suillus</taxon>
    </lineage>
</organism>
<dbReference type="GO" id="GO:0005524">
    <property type="term" value="F:ATP binding"/>
    <property type="evidence" value="ECO:0007669"/>
    <property type="project" value="InterPro"/>
</dbReference>
<evidence type="ECO:0000313" key="4">
    <source>
        <dbReference type="EMBL" id="KIK33064.1"/>
    </source>
</evidence>
<dbReference type="InterPro" id="IPR000719">
    <property type="entry name" value="Prot_kinase_dom"/>
</dbReference>
<feature type="domain" description="Protein kinase" evidence="3">
    <location>
        <begin position="124"/>
        <end position="403"/>
    </location>
</feature>
<reference evidence="5" key="2">
    <citation type="submission" date="2015-01" db="EMBL/GenBank/DDBJ databases">
        <title>Evolutionary Origins and Diversification of the Mycorrhizal Mutualists.</title>
        <authorList>
            <consortium name="DOE Joint Genome Institute"/>
            <consortium name="Mycorrhizal Genomics Consortium"/>
            <person name="Kohler A."/>
            <person name="Kuo A."/>
            <person name="Nagy L.G."/>
            <person name="Floudas D."/>
            <person name="Copeland A."/>
            <person name="Barry K.W."/>
            <person name="Cichocki N."/>
            <person name="Veneault-Fourrey C."/>
            <person name="LaButti K."/>
            <person name="Lindquist E.A."/>
            <person name="Lipzen A."/>
            <person name="Lundell T."/>
            <person name="Morin E."/>
            <person name="Murat C."/>
            <person name="Riley R."/>
            <person name="Ohm R."/>
            <person name="Sun H."/>
            <person name="Tunlid A."/>
            <person name="Henrissat B."/>
            <person name="Grigoriev I.V."/>
            <person name="Hibbett D.S."/>
            <person name="Martin F."/>
        </authorList>
    </citation>
    <scope>NUCLEOTIDE SEQUENCE [LARGE SCALE GENOMIC DNA]</scope>
    <source>
        <strain evidence="5">UH-Slu-Lm8-n1</strain>
    </source>
</reference>
<feature type="compositionally biased region" description="Polar residues" evidence="2">
    <location>
        <begin position="1"/>
        <end position="10"/>
    </location>
</feature>
<dbReference type="OrthoDB" id="346907at2759"/>
<dbReference type="InterPro" id="IPR011009">
    <property type="entry name" value="Kinase-like_dom_sf"/>
</dbReference>
<dbReference type="InterPro" id="IPR008266">
    <property type="entry name" value="Tyr_kinase_AS"/>
</dbReference>
<comment type="similarity">
    <text evidence="1">Belongs to the protein kinase superfamily. TKL Ser/Thr protein kinase family. ROCO subfamily.</text>
</comment>
<accession>A0A0D0A4B7</accession>
<dbReference type="GO" id="GO:0004674">
    <property type="term" value="F:protein serine/threonine kinase activity"/>
    <property type="evidence" value="ECO:0007669"/>
    <property type="project" value="TreeGrafter"/>
</dbReference>
<dbReference type="EMBL" id="KN836036">
    <property type="protein sequence ID" value="KIK33064.1"/>
    <property type="molecule type" value="Genomic_DNA"/>
</dbReference>
<dbReference type="SUPFAM" id="SSF52540">
    <property type="entry name" value="P-loop containing nucleoside triphosphate hydrolases"/>
    <property type="match status" value="1"/>
</dbReference>
<evidence type="ECO:0000313" key="5">
    <source>
        <dbReference type="Proteomes" id="UP000054485"/>
    </source>
</evidence>
<dbReference type="InterPro" id="IPR025662">
    <property type="entry name" value="Sigma_54_int_dom_ATP-bd_1"/>
</dbReference>
<gene>
    <name evidence="4" type="ORF">CY34DRAFT_813857</name>
</gene>
<dbReference type="STRING" id="930992.A0A0D0A4B7"/>
<feature type="compositionally biased region" description="Polar residues" evidence="2">
    <location>
        <begin position="25"/>
        <end position="65"/>
    </location>
</feature>
<dbReference type="Gene3D" id="3.40.50.300">
    <property type="entry name" value="P-loop containing nucleotide triphosphate hydrolases"/>
    <property type="match status" value="1"/>
</dbReference>
<feature type="compositionally biased region" description="Basic and acidic residues" evidence="2">
    <location>
        <begin position="13"/>
        <end position="23"/>
    </location>
</feature>
<dbReference type="AlphaFoldDB" id="A0A0D0A4B7"/>
<dbReference type="Pfam" id="PF01926">
    <property type="entry name" value="MMR_HSR1"/>
    <property type="match status" value="1"/>
</dbReference>
<feature type="region of interest" description="Disordered" evidence="2">
    <location>
        <begin position="1"/>
        <end position="85"/>
    </location>
</feature>
<evidence type="ECO:0000259" key="3">
    <source>
        <dbReference type="PROSITE" id="PS50011"/>
    </source>
</evidence>
<name>A0A0D0A4B7_9AGAM</name>
<dbReference type="HOGENOM" id="CLU_403943_0_0_1"/>
<dbReference type="Gene3D" id="1.10.510.10">
    <property type="entry name" value="Transferase(Phosphotransferase) domain 1"/>
    <property type="match status" value="1"/>
</dbReference>
<dbReference type="PROSITE" id="PS00109">
    <property type="entry name" value="PROTEIN_KINASE_TYR"/>
    <property type="match status" value="1"/>
</dbReference>
<evidence type="ECO:0000256" key="1">
    <source>
        <dbReference type="ARBA" id="ARBA00008171"/>
    </source>
</evidence>
<protein>
    <recommendedName>
        <fullName evidence="3">Protein kinase domain-containing protein</fullName>
    </recommendedName>
</protein>
<dbReference type="InterPro" id="IPR001245">
    <property type="entry name" value="Ser-Thr/Tyr_kinase_cat_dom"/>
</dbReference>
<sequence length="673" mass="74415">MPPKSTQPLPSENDMRSEPKDVQSGRGSRTMTASVVNLNTLTPSDSGSQLERGSSLGKTVTTAARSDTVHDVHSTSSQQDAVGDIIDPERISQSSDDDSQASIFEPPSPPILPLAEDLTGQIFGTINPYVASGTLGNVYRCEWRRPSGTVKVAVKAFRNPTNLASEQDRRRFRRETAVWAHLVHDNIVTLYGMTEGFGPSIALVSQWFPDGTLFRLITERGTTLTIKSKLKLLHGIASGLYYLHAFPMVHGDITSANVMVDLKDGEYRACLTDLGLSNVICGHLNDRPIEGSTFWPGAVRWTAPELLKPHDPTLDFKLTTQNDMYSFGRVMFHLLTLVVPWYGIDEYTVVQKIIQGEVIPRPEISDVTHARWNHIEQCWSIHPSIRPSAFEAMGFLKHEQEALKQDDVIVGGAQGSHQNAHLVVEQAGVSTTISAQSSPRTLVPSRKLIPSSLLTQRLFSTVSSLLLSSHLNVLLFGETGVGKSAIINLIMGRDVAQMSPDAASYILQHTPDEVNLGDRSFKLWEVSSIESMDFFRASFTKRLLKKSYKKLYEDDGVYLLLDQRALIRDYKFFTDVVGSSVAGGVPVAAVVTNLEDYPKDMDGWWTKNKDNLESLGMRFTAHACITSMPDDPNASLARRARRHRSEQVIRTLIHNSYQAGAETPRSSSPALTV</sequence>
<dbReference type="SUPFAM" id="SSF56112">
    <property type="entry name" value="Protein kinase-like (PK-like)"/>
    <property type="match status" value="1"/>
</dbReference>
<proteinExistence type="inferred from homology"/>
<dbReference type="Pfam" id="PF07714">
    <property type="entry name" value="PK_Tyr_Ser-Thr"/>
    <property type="match status" value="1"/>
</dbReference>
<evidence type="ECO:0000256" key="2">
    <source>
        <dbReference type="SAM" id="MobiDB-lite"/>
    </source>
</evidence>
<reference evidence="4 5" key="1">
    <citation type="submission" date="2014-04" db="EMBL/GenBank/DDBJ databases">
        <authorList>
            <consortium name="DOE Joint Genome Institute"/>
            <person name="Kuo A."/>
            <person name="Ruytinx J."/>
            <person name="Rineau F."/>
            <person name="Colpaert J."/>
            <person name="Kohler A."/>
            <person name="Nagy L.G."/>
            <person name="Floudas D."/>
            <person name="Copeland A."/>
            <person name="Barry K.W."/>
            <person name="Cichocki N."/>
            <person name="Veneault-Fourrey C."/>
            <person name="LaButti K."/>
            <person name="Lindquist E.A."/>
            <person name="Lipzen A."/>
            <person name="Lundell T."/>
            <person name="Morin E."/>
            <person name="Murat C."/>
            <person name="Sun H."/>
            <person name="Tunlid A."/>
            <person name="Henrissat B."/>
            <person name="Grigoriev I.V."/>
            <person name="Hibbett D.S."/>
            <person name="Martin F."/>
            <person name="Nordberg H.P."/>
            <person name="Cantor M.N."/>
            <person name="Hua S.X."/>
        </authorList>
    </citation>
    <scope>NUCLEOTIDE SEQUENCE [LARGE SCALE GENOMIC DNA]</scope>
    <source>
        <strain evidence="4 5">UH-Slu-Lm8-n1</strain>
    </source>
</reference>
<dbReference type="InterPro" id="IPR027417">
    <property type="entry name" value="P-loop_NTPase"/>
</dbReference>